<proteinExistence type="predicted"/>
<protein>
    <submittedName>
        <fullName evidence="1">Uncharacterized protein</fullName>
    </submittedName>
</protein>
<evidence type="ECO:0000313" key="2">
    <source>
        <dbReference type="Proteomes" id="UP000502706"/>
    </source>
</evidence>
<dbReference type="Proteomes" id="UP000502706">
    <property type="component" value="Chromosome"/>
</dbReference>
<dbReference type="KEGG" id="rmar:GBA65_14870"/>
<organism evidence="1 2">
    <name type="scientific">Rubrobacter marinus</name>
    <dbReference type="NCBI Taxonomy" id="2653852"/>
    <lineage>
        <taxon>Bacteria</taxon>
        <taxon>Bacillati</taxon>
        <taxon>Actinomycetota</taxon>
        <taxon>Rubrobacteria</taxon>
        <taxon>Rubrobacterales</taxon>
        <taxon>Rubrobacteraceae</taxon>
        <taxon>Rubrobacter</taxon>
    </lineage>
</organism>
<dbReference type="EMBL" id="CP045121">
    <property type="protein sequence ID" value="QIN79589.1"/>
    <property type="molecule type" value="Genomic_DNA"/>
</dbReference>
<gene>
    <name evidence="1" type="ORF">GBA65_14870</name>
</gene>
<sequence>MKDLTSRQLAAIREASRNRLSYASATERLLTIAGKDYSGFLKAESGALRIRDQEGPAVVLEGTLQTRLPLSADQEECRVDYLVKGERIPGFLGKVVSLSTRGYRTNFLAATPFYDAPTTPIGEGPDDDLDYLNAAPTDALYELASRVAGYRAVEIPRIALPRFTAQGGDAFRWNDYVSESVEVVEGASGIVFEDTPLSVATARAEGTVLGDAEPEWTFEEGIDFDFEELEVSSRQEGRYARVVAWRELADGTVQRLASAEVDNGPRKVDRDATSFVEHADGPGESAHQLVRDRAHELGQNEFGLAFPCRYIPVGLARGAPVLVRGRERIPGGTIVREYRSRLTGVSPDIWAKKGQLTAVGTQTREVFEASKREAARPRADAVRPPLGRDWLGRPYLSTSLPWVSYDPVTGRGVIDREKAKEEGFDVYYDEEEERIMVAR</sequence>
<dbReference type="RefSeq" id="WP_166397259.1">
    <property type="nucleotide sequence ID" value="NZ_CP045121.1"/>
</dbReference>
<dbReference type="AlphaFoldDB" id="A0A6G8PZC5"/>
<accession>A0A6G8PZC5</accession>
<keyword evidence="2" id="KW-1185">Reference proteome</keyword>
<reference evidence="1 2" key="1">
    <citation type="submission" date="2019-10" db="EMBL/GenBank/DDBJ databases">
        <title>Rubrobacter sp nov SCSIO 52915 isolated from a deep-sea sediment in the South China Sea.</title>
        <authorList>
            <person name="Chen R.W."/>
        </authorList>
    </citation>
    <scope>NUCLEOTIDE SEQUENCE [LARGE SCALE GENOMIC DNA]</scope>
    <source>
        <strain evidence="1 2">SCSIO 52915</strain>
    </source>
</reference>
<name>A0A6G8PZC5_9ACTN</name>
<evidence type="ECO:0000313" key="1">
    <source>
        <dbReference type="EMBL" id="QIN79589.1"/>
    </source>
</evidence>